<dbReference type="AlphaFoldDB" id="A0A4U8V185"/>
<proteinExistence type="predicted"/>
<dbReference type="EMBL" id="AZBU02000001">
    <property type="protein sequence ID" value="TMS39174.1"/>
    <property type="molecule type" value="Genomic_DNA"/>
</dbReference>
<evidence type="ECO:0000313" key="1">
    <source>
        <dbReference type="EMBL" id="TMS39174.1"/>
    </source>
</evidence>
<sequence length="361" mass="42408">METIPFKFGQAVAQTLALNPVSIDRPKRLPPEGTWKQSFESIHSKSKEFELYMARNNQNVEATWSYKILPYPSQLNDPQFTFEELTNDPNWECFNVRKLTFIDGSDDDFKQIKVHQFDDFCHVMFAFLNMAWVTFPELQSNDDETWNQQDGNSNKNYFLEALEHLPVAQITEMKISCEKSEYANFLKKTLESPRFWQLDLDNCWPPTMKGPLEHFLLRGKEPLEVDLSKCFNIRFNVDFVNQLIKSYPEADQPFSVFLNMSEVSISDDAFENEGFKKAFEIRDFRGRSKRVFTMKDPYPDFPLEMEVNNKKWKEQNVVQLKLTNTHNKTLWVSSTWMDMDFDFPTSTVRSTSLIAGALRFT</sequence>
<name>A0A4U8V185_STECR</name>
<keyword evidence="2" id="KW-1185">Reference proteome</keyword>
<evidence type="ECO:0000313" key="2">
    <source>
        <dbReference type="Proteomes" id="UP000298663"/>
    </source>
</evidence>
<gene>
    <name evidence="1" type="ORF">L596_005743</name>
</gene>
<protein>
    <submittedName>
        <fullName evidence="1">Uncharacterized protein</fullName>
    </submittedName>
</protein>
<comment type="caution">
    <text evidence="1">The sequence shown here is derived from an EMBL/GenBank/DDBJ whole genome shotgun (WGS) entry which is preliminary data.</text>
</comment>
<reference evidence="1 2" key="2">
    <citation type="journal article" date="2019" name="G3 (Bethesda)">
        <title>Hybrid Assembly of the Genome of the Entomopathogenic Nematode Steinernema carpocapsae Identifies the X-Chromosome.</title>
        <authorList>
            <person name="Serra L."/>
            <person name="Macchietto M."/>
            <person name="Macias-Munoz A."/>
            <person name="McGill C.J."/>
            <person name="Rodriguez I.M."/>
            <person name="Rodriguez B."/>
            <person name="Murad R."/>
            <person name="Mortazavi A."/>
        </authorList>
    </citation>
    <scope>NUCLEOTIDE SEQUENCE [LARGE SCALE GENOMIC DNA]</scope>
    <source>
        <strain evidence="1 2">ALL</strain>
    </source>
</reference>
<dbReference type="Proteomes" id="UP000298663">
    <property type="component" value="Unassembled WGS sequence"/>
</dbReference>
<organism evidence="1 2">
    <name type="scientific">Steinernema carpocapsae</name>
    <name type="common">Entomopathogenic nematode</name>
    <dbReference type="NCBI Taxonomy" id="34508"/>
    <lineage>
        <taxon>Eukaryota</taxon>
        <taxon>Metazoa</taxon>
        <taxon>Ecdysozoa</taxon>
        <taxon>Nematoda</taxon>
        <taxon>Chromadorea</taxon>
        <taxon>Rhabditida</taxon>
        <taxon>Tylenchina</taxon>
        <taxon>Panagrolaimomorpha</taxon>
        <taxon>Strongyloidoidea</taxon>
        <taxon>Steinernematidae</taxon>
        <taxon>Steinernema</taxon>
    </lineage>
</organism>
<reference evidence="1 2" key="1">
    <citation type="journal article" date="2015" name="Genome Biol.">
        <title>Comparative genomics of Steinernema reveals deeply conserved gene regulatory networks.</title>
        <authorList>
            <person name="Dillman A.R."/>
            <person name="Macchietto M."/>
            <person name="Porter C.F."/>
            <person name="Rogers A."/>
            <person name="Williams B."/>
            <person name="Antoshechkin I."/>
            <person name="Lee M.M."/>
            <person name="Goodwin Z."/>
            <person name="Lu X."/>
            <person name="Lewis E.E."/>
            <person name="Goodrich-Blair H."/>
            <person name="Stock S.P."/>
            <person name="Adams B.J."/>
            <person name="Sternberg P.W."/>
            <person name="Mortazavi A."/>
        </authorList>
    </citation>
    <scope>NUCLEOTIDE SEQUENCE [LARGE SCALE GENOMIC DNA]</scope>
    <source>
        <strain evidence="1 2">ALL</strain>
    </source>
</reference>
<accession>A0A4U8V185</accession>